<dbReference type="GO" id="GO:0015807">
    <property type="term" value="P:L-amino acid transport"/>
    <property type="evidence" value="ECO:0007669"/>
    <property type="project" value="TreeGrafter"/>
</dbReference>
<dbReference type="STRING" id="1834516.BL253_24890"/>
<dbReference type="GO" id="GO:0016887">
    <property type="term" value="F:ATP hydrolysis activity"/>
    <property type="evidence" value="ECO:0007669"/>
    <property type="project" value="InterPro"/>
</dbReference>
<dbReference type="AlphaFoldDB" id="A0A1V2I5J0"/>
<dbReference type="PANTHER" id="PTHR43820">
    <property type="entry name" value="HIGH-AFFINITY BRANCHED-CHAIN AMINO ACID TRANSPORT ATP-BINDING PROTEIN LIVF"/>
    <property type="match status" value="1"/>
</dbReference>
<comment type="caution">
    <text evidence="7">The sequence shown here is derived from an EMBL/GenBank/DDBJ whole genome shotgun (WGS) entry which is preliminary data.</text>
</comment>
<dbReference type="SMART" id="SM00382">
    <property type="entry name" value="AAA"/>
    <property type="match status" value="1"/>
</dbReference>
<evidence type="ECO:0000256" key="4">
    <source>
        <dbReference type="ARBA" id="ARBA00022840"/>
    </source>
</evidence>
<keyword evidence="2" id="KW-0813">Transport</keyword>
<dbReference type="Proteomes" id="UP000188929">
    <property type="component" value="Unassembled WGS sequence"/>
</dbReference>
<dbReference type="EMBL" id="MOMC01000051">
    <property type="protein sequence ID" value="ONH26422.1"/>
    <property type="molecule type" value="Genomic_DNA"/>
</dbReference>
<evidence type="ECO:0000256" key="3">
    <source>
        <dbReference type="ARBA" id="ARBA00022741"/>
    </source>
</evidence>
<name>A0A1V2I5J0_9ACTN</name>
<feature type="domain" description="ABC transporter" evidence="6">
    <location>
        <begin position="17"/>
        <end position="245"/>
    </location>
</feature>
<evidence type="ECO:0000256" key="2">
    <source>
        <dbReference type="ARBA" id="ARBA00022448"/>
    </source>
</evidence>
<dbReference type="Gene3D" id="3.40.50.300">
    <property type="entry name" value="P-loop containing nucleotide triphosphate hydrolases"/>
    <property type="match status" value="1"/>
</dbReference>
<dbReference type="Pfam" id="PF00005">
    <property type="entry name" value="ABC_tran"/>
    <property type="match status" value="1"/>
</dbReference>
<dbReference type="GO" id="GO:0015658">
    <property type="term" value="F:branched-chain amino acid transmembrane transporter activity"/>
    <property type="evidence" value="ECO:0007669"/>
    <property type="project" value="TreeGrafter"/>
</dbReference>
<evidence type="ECO:0000256" key="5">
    <source>
        <dbReference type="ARBA" id="ARBA00022970"/>
    </source>
</evidence>
<dbReference type="InterPro" id="IPR003439">
    <property type="entry name" value="ABC_transporter-like_ATP-bd"/>
</dbReference>
<dbReference type="SUPFAM" id="SSF52540">
    <property type="entry name" value="P-loop containing nucleoside triphosphate hydrolases"/>
    <property type="match status" value="1"/>
</dbReference>
<reference evidence="8" key="1">
    <citation type="submission" date="2016-10" db="EMBL/GenBank/DDBJ databases">
        <title>Frankia sp. NRRL B-16386 Genome sequencing.</title>
        <authorList>
            <person name="Ghodhbane-Gtari F."/>
            <person name="Swanson E."/>
            <person name="Gueddou A."/>
            <person name="Hezbri K."/>
            <person name="Ktari K."/>
            <person name="Nouioui I."/>
            <person name="Morris K."/>
            <person name="Simpson S."/>
            <person name="Abebe-Akele F."/>
            <person name="Thomas K."/>
            <person name="Gtari M."/>
            <person name="Tisa L.S."/>
        </authorList>
    </citation>
    <scope>NUCLEOTIDE SEQUENCE [LARGE SCALE GENOMIC DNA]</scope>
    <source>
        <strain evidence="8">NRRL B-16386</strain>
    </source>
</reference>
<comment type="similarity">
    <text evidence="1">Belongs to the ABC transporter superfamily.</text>
</comment>
<evidence type="ECO:0000313" key="7">
    <source>
        <dbReference type="EMBL" id="ONH26422.1"/>
    </source>
</evidence>
<proteinExistence type="inferred from homology"/>
<dbReference type="InterPro" id="IPR027417">
    <property type="entry name" value="P-loop_NTPase"/>
</dbReference>
<dbReference type="PANTHER" id="PTHR43820:SF4">
    <property type="entry name" value="HIGH-AFFINITY BRANCHED-CHAIN AMINO ACID TRANSPORT ATP-BINDING PROTEIN LIVF"/>
    <property type="match status" value="1"/>
</dbReference>
<dbReference type="InterPro" id="IPR017871">
    <property type="entry name" value="ABC_transporter-like_CS"/>
</dbReference>
<evidence type="ECO:0000259" key="6">
    <source>
        <dbReference type="PROSITE" id="PS50893"/>
    </source>
</evidence>
<organism evidence="7 8">
    <name type="scientific">Pseudofrankia asymbiotica</name>
    <dbReference type="NCBI Taxonomy" id="1834516"/>
    <lineage>
        <taxon>Bacteria</taxon>
        <taxon>Bacillati</taxon>
        <taxon>Actinomycetota</taxon>
        <taxon>Actinomycetes</taxon>
        <taxon>Frankiales</taxon>
        <taxon>Frankiaceae</taxon>
        <taxon>Pseudofrankia</taxon>
    </lineage>
</organism>
<evidence type="ECO:0000256" key="1">
    <source>
        <dbReference type="ARBA" id="ARBA00005417"/>
    </source>
</evidence>
<dbReference type="OrthoDB" id="9776369at2"/>
<dbReference type="PROSITE" id="PS00211">
    <property type="entry name" value="ABC_TRANSPORTER_1"/>
    <property type="match status" value="1"/>
</dbReference>
<keyword evidence="3" id="KW-0547">Nucleotide-binding</keyword>
<dbReference type="InterPro" id="IPR052156">
    <property type="entry name" value="BCAA_Transport_ATP-bd_LivF"/>
</dbReference>
<sequence length="250" mass="26717">MSAPTTVEAPAPAPTALDVKGIWSGYGQITVLRDVDLSVPTGAFVAVLGPNGAGKTTLLKTIAGLIQPSQGTISLGEKDVTKLRPHARRRENLCYIPEGRGIFRSMTVRENLRLQSTSSDIGEVVDLATEAFPVLGKRLRQTAGTLSGGEQQMLAMAQAYIERPAMLLVDEASLGLAPRIVDTIFEFLVSVNKRGTAVLLVDQFIEQALSMATCAYLLSRGEIVRSGDPSELAGDDVLGHYLGHTTVQEK</sequence>
<dbReference type="GO" id="GO:0005524">
    <property type="term" value="F:ATP binding"/>
    <property type="evidence" value="ECO:0007669"/>
    <property type="project" value="UniProtKB-KW"/>
</dbReference>
<keyword evidence="5" id="KW-0029">Amino-acid transport</keyword>
<keyword evidence="4 7" id="KW-0067">ATP-binding</keyword>
<accession>A0A1V2I5J0</accession>
<dbReference type="CDD" id="cd03224">
    <property type="entry name" value="ABC_TM1139_LivF_branched"/>
    <property type="match status" value="1"/>
</dbReference>
<dbReference type="RefSeq" id="WP_076819705.1">
    <property type="nucleotide sequence ID" value="NZ_MOMC01000051.1"/>
</dbReference>
<keyword evidence="8" id="KW-1185">Reference proteome</keyword>
<dbReference type="PROSITE" id="PS50893">
    <property type="entry name" value="ABC_TRANSPORTER_2"/>
    <property type="match status" value="1"/>
</dbReference>
<protein>
    <submittedName>
        <fullName evidence="7">ABC transporter ATP-binding protein</fullName>
    </submittedName>
</protein>
<gene>
    <name evidence="7" type="ORF">BL253_24890</name>
</gene>
<dbReference type="InterPro" id="IPR003593">
    <property type="entry name" value="AAA+_ATPase"/>
</dbReference>
<evidence type="ECO:0000313" key="8">
    <source>
        <dbReference type="Proteomes" id="UP000188929"/>
    </source>
</evidence>